<dbReference type="Gene3D" id="3.40.630.30">
    <property type="match status" value="1"/>
</dbReference>
<sequence length="152" mass="16607">MEHIHFRSAVLADLPAIVALLADDALGSRREIVSTPVDEKYVTAFHAIAADPNQRLVVAVDGDTVIGTLQLSFIPGIARAGAWRGQIEAVRIAAPFRSAGFGREMFDWAISECRSRGCAIVQLTTDKGRADAHRFYERLGFVASHEGYKLIL</sequence>
<dbReference type="Proteomes" id="UP000397656">
    <property type="component" value="Chromosome 1"/>
</dbReference>
<dbReference type="InterPro" id="IPR016181">
    <property type="entry name" value="Acyl_CoA_acyltransferase"/>
</dbReference>
<proteinExistence type="predicted"/>
<dbReference type="AlphaFoldDB" id="A0A643FIY4"/>
<evidence type="ECO:0000259" key="3">
    <source>
        <dbReference type="PROSITE" id="PS51186"/>
    </source>
</evidence>
<dbReference type="GeneID" id="98403154"/>
<dbReference type="PANTHER" id="PTHR43877">
    <property type="entry name" value="AMINOALKYLPHOSPHONATE N-ACETYLTRANSFERASE-RELATED-RELATED"/>
    <property type="match status" value="1"/>
</dbReference>
<keyword evidence="1 4" id="KW-0808">Transferase</keyword>
<accession>A0A643FIY4</accession>
<evidence type="ECO:0000313" key="4">
    <source>
        <dbReference type="EMBL" id="QOT76323.1"/>
    </source>
</evidence>
<dbReference type="CDD" id="cd04301">
    <property type="entry name" value="NAT_SF"/>
    <property type="match status" value="1"/>
</dbReference>
<keyword evidence="2" id="KW-0012">Acyltransferase</keyword>
<dbReference type="Pfam" id="PF00583">
    <property type="entry name" value="Acetyltransf_1"/>
    <property type="match status" value="1"/>
</dbReference>
<evidence type="ECO:0000256" key="1">
    <source>
        <dbReference type="ARBA" id="ARBA00022679"/>
    </source>
</evidence>
<name>A0A643FIY4_9BURK</name>
<evidence type="ECO:0000256" key="2">
    <source>
        <dbReference type="ARBA" id="ARBA00023315"/>
    </source>
</evidence>
<protein>
    <submittedName>
        <fullName evidence="4">GNAT family N-acetyltransferase</fullName>
    </submittedName>
</protein>
<dbReference type="InterPro" id="IPR000182">
    <property type="entry name" value="GNAT_dom"/>
</dbReference>
<dbReference type="SUPFAM" id="SSF55729">
    <property type="entry name" value="Acyl-CoA N-acyltransferases (Nat)"/>
    <property type="match status" value="1"/>
</dbReference>
<evidence type="ECO:0000313" key="5">
    <source>
        <dbReference type="Proteomes" id="UP000397656"/>
    </source>
</evidence>
<feature type="domain" description="N-acetyltransferase" evidence="3">
    <location>
        <begin position="4"/>
        <end position="152"/>
    </location>
</feature>
<dbReference type="PANTHER" id="PTHR43877:SF2">
    <property type="entry name" value="AMINOALKYLPHOSPHONATE N-ACETYLTRANSFERASE-RELATED"/>
    <property type="match status" value="1"/>
</dbReference>
<dbReference type="RefSeq" id="WP_150992861.1">
    <property type="nucleotide sequence ID" value="NZ_CP062803.1"/>
</dbReference>
<dbReference type="InterPro" id="IPR050832">
    <property type="entry name" value="Bact_Acetyltransf"/>
</dbReference>
<organism evidence="4 5">
    <name type="scientific">Cupriavidus basilensis</name>
    <dbReference type="NCBI Taxonomy" id="68895"/>
    <lineage>
        <taxon>Bacteria</taxon>
        <taxon>Pseudomonadati</taxon>
        <taxon>Pseudomonadota</taxon>
        <taxon>Betaproteobacteria</taxon>
        <taxon>Burkholderiales</taxon>
        <taxon>Burkholderiaceae</taxon>
        <taxon>Cupriavidus</taxon>
    </lineage>
</organism>
<reference evidence="4 5" key="1">
    <citation type="submission" date="2020-10" db="EMBL/GenBank/DDBJ databases">
        <title>Complete genome sequence of Cupriavidus basilensis CCUG 49340T.</title>
        <authorList>
            <person name="Salva-Serra F."/>
            <person name="Donoso R.A."/>
            <person name="Cho K.H."/>
            <person name="Yoo J.A."/>
            <person name="Lee K."/>
            <person name="Yoon S.-H."/>
            <person name="Perez-Pantoja D."/>
            <person name="Moore E.R.B."/>
        </authorList>
    </citation>
    <scope>NUCLEOTIDE SEQUENCE [LARGE SCALE GENOMIC DNA]</scope>
    <source>
        <strain evidence="5">CCUG 49340</strain>
    </source>
</reference>
<dbReference type="EMBL" id="CP062803">
    <property type="protein sequence ID" value="QOT76323.1"/>
    <property type="molecule type" value="Genomic_DNA"/>
</dbReference>
<dbReference type="PROSITE" id="PS51186">
    <property type="entry name" value="GNAT"/>
    <property type="match status" value="1"/>
</dbReference>
<dbReference type="GO" id="GO:0016747">
    <property type="term" value="F:acyltransferase activity, transferring groups other than amino-acyl groups"/>
    <property type="evidence" value="ECO:0007669"/>
    <property type="project" value="InterPro"/>
</dbReference>
<gene>
    <name evidence="4" type="ORF">F7R26_019705</name>
</gene>